<dbReference type="RefSeq" id="WP_345195295.1">
    <property type="nucleotide sequence ID" value="NZ_BAABFL010000134.1"/>
</dbReference>
<gene>
    <name evidence="3" type="ORF">GCM10023116_17200</name>
</gene>
<evidence type="ECO:0000256" key="1">
    <source>
        <dbReference type="SAM" id="MobiDB-lite"/>
    </source>
</evidence>
<sequence length="68" mass="7513">MKRLPLTTLLLVFFLGACNSDQEPQQNEADSHFLSGHQKAIDQAKAMSGTLEEAAQKRDEALKNQLGK</sequence>
<keyword evidence="2" id="KW-0732">Signal</keyword>
<feature type="region of interest" description="Disordered" evidence="1">
    <location>
        <begin position="44"/>
        <end position="68"/>
    </location>
</feature>
<evidence type="ECO:0000313" key="3">
    <source>
        <dbReference type="EMBL" id="GAA4649446.1"/>
    </source>
</evidence>
<accession>A0ABP8V2K0</accession>
<dbReference type="EMBL" id="BAABFL010000134">
    <property type="protein sequence ID" value="GAA4649446.1"/>
    <property type="molecule type" value="Genomic_DNA"/>
</dbReference>
<feature type="chain" id="PRO_5045828343" description="Lipoprotein" evidence="2">
    <location>
        <begin position="20"/>
        <end position="68"/>
    </location>
</feature>
<name>A0ABP8V2K0_9GAMM</name>
<evidence type="ECO:0008006" key="5">
    <source>
        <dbReference type="Google" id="ProtNLM"/>
    </source>
</evidence>
<reference evidence="4" key="1">
    <citation type="journal article" date="2019" name="Int. J. Syst. Evol. Microbiol.">
        <title>The Global Catalogue of Microorganisms (GCM) 10K type strain sequencing project: providing services to taxonomists for standard genome sequencing and annotation.</title>
        <authorList>
            <consortium name="The Broad Institute Genomics Platform"/>
            <consortium name="The Broad Institute Genome Sequencing Center for Infectious Disease"/>
            <person name="Wu L."/>
            <person name="Ma J."/>
        </authorList>
    </citation>
    <scope>NUCLEOTIDE SEQUENCE [LARGE SCALE GENOMIC DNA]</scope>
    <source>
        <strain evidence="4">JCM 17805</strain>
    </source>
</reference>
<feature type="signal peptide" evidence="2">
    <location>
        <begin position="1"/>
        <end position="19"/>
    </location>
</feature>
<evidence type="ECO:0000256" key="2">
    <source>
        <dbReference type="SAM" id="SignalP"/>
    </source>
</evidence>
<dbReference type="PROSITE" id="PS51257">
    <property type="entry name" value="PROKAR_LIPOPROTEIN"/>
    <property type="match status" value="1"/>
</dbReference>
<dbReference type="Proteomes" id="UP001500604">
    <property type="component" value="Unassembled WGS sequence"/>
</dbReference>
<comment type="caution">
    <text evidence="3">The sequence shown here is derived from an EMBL/GenBank/DDBJ whole genome shotgun (WGS) entry which is preliminary data.</text>
</comment>
<evidence type="ECO:0000313" key="4">
    <source>
        <dbReference type="Proteomes" id="UP001500604"/>
    </source>
</evidence>
<organism evidence="3 4">
    <name type="scientific">Kistimonas scapharcae</name>
    <dbReference type="NCBI Taxonomy" id="1036133"/>
    <lineage>
        <taxon>Bacteria</taxon>
        <taxon>Pseudomonadati</taxon>
        <taxon>Pseudomonadota</taxon>
        <taxon>Gammaproteobacteria</taxon>
        <taxon>Oceanospirillales</taxon>
        <taxon>Endozoicomonadaceae</taxon>
        <taxon>Kistimonas</taxon>
    </lineage>
</organism>
<protein>
    <recommendedName>
        <fullName evidence="5">Lipoprotein</fullName>
    </recommendedName>
</protein>
<proteinExistence type="predicted"/>
<keyword evidence="4" id="KW-1185">Reference proteome</keyword>